<protein>
    <submittedName>
        <fullName evidence="1">Uncharacterized protein</fullName>
    </submittedName>
</protein>
<keyword evidence="2" id="KW-1185">Reference proteome</keyword>
<accession>A0A7M1B7H5</accession>
<evidence type="ECO:0000313" key="1">
    <source>
        <dbReference type="EMBL" id="QOP45687.1"/>
    </source>
</evidence>
<dbReference type="AlphaFoldDB" id="A0A7M1B7H5"/>
<sequence>MKTFAIILLITILFNGCAQQNAFEKFDLSATRELSEDSIQSLKITQGDKIIGIVNAIYLNKVLPNEYKDNEYFYVYYYMKEGDMNVSFTLNGEPSMLREELPAQNEFSNLTSFLAPWSKYYLLGFKKQGNVLKLSINTNVAANATLEFVKDK</sequence>
<dbReference type="Proteomes" id="UP000593580">
    <property type="component" value="Chromosome"/>
</dbReference>
<gene>
    <name evidence="1" type="ORF">FM071_05070</name>
</gene>
<proteinExistence type="predicted"/>
<evidence type="ECO:0000313" key="2">
    <source>
        <dbReference type="Proteomes" id="UP000593580"/>
    </source>
</evidence>
<reference evidence="1 2" key="1">
    <citation type="submission" date="2019-07" db="EMBL/GenBank/DDBJ databases">
        <title>Sulfurimonas paralvinellae sp. nov., a novel mesophilic, hydrogen- and sulfur-oxidizing chemolithoautotroph within the Epsilonproteo- bacteria isolated from a deep-sea hydrothermal vent polychaete nest, reclassification of Thiomicrospira denitrificans as Sulfurimonas denitrificans comb. nov. and emended description of the genus Sulfurimonas.</title>
        <authorList>
            <person name="Wang S."/>
            <person name="Jiang L."/>
            <person name="Shao Z."/>
        </authorList>
    </citation>
    <scope>NUCLEOTIDE SEQUENCE [LARGE SCALE GENOMIC DNA]</scope>
    <source>
        <strain evidence="1 2">GO25</strain>
    </source>
</reference>
<dbReference type="EMBL" id="CP041406">
    <property type="protein sequence ID" value="QOP45687.1"/>
    <property type="molecule type" value="Genomic_DNA"/>
</dbReference>
<organism evidence="1 2">
    <name type="scientific">Sulfurimonas paralvinellae</name>
    <dbReference type="NCBI Taxonomy" id="317658"/>
    <lineage>
        <taxon>Bacteria</taxon>
        <taxon>Pseudomonadati</taxon>
        <taxon>Campylobacterota</taxon>
        <taxon>Epsilonproteobacteria</taxon>
        <taxon>Campylobacterales</taxon>
        <taxon>Sulfurimonadaceae</taxon>
        <taxon>Sulfurimonas</taxon>
    </lineage>
</organism>
<name>A0A7M1B7H5_9BACT</name>
<dbReference type="RefSeq" id="WP_193111936.1">
    <property type="nucleotide sequence ID" value="NZ_CP041406.1"/>
</dbReference>
<dbReference type="KEGG" id="spal:FM071_05070"/>